<protein>
    <submittedName>
        <fullName evidence="1">Uncharacterized protein</fullName>
    </submittedName>
</protein>
<proteinExistence type="predicted"/>
<accession>A0AAD5MD56</accession>
<dbReference type="EMBL" id="JAHQIW010002797">
    <property type="protein sequence ID" value="KAJ1356415.1"/>
    <property type="molecule type" value="Genomic_DNA"/>
</dbReference>
<sequence>MNGKVGTLVLCKLLIGVFKEVFALLYMRTHVLQKRILHSSLTICYLIDCMNFENFKAGKTRSSFTFLESCLLAIRQGDGRGRGRDRGVARRDEGYFVTQLGIFLRLTEAPEKTTD</sequence>
<comment type="caution">
    <text evidence="1">The sequence shown here is derived from an EMBL/GenBank/DDBJ whole genome shotgun (WGS) entry which is preliminary data.</text>
</comment>
<dbReference type="Proteomes" id="UP001196413">
    <property type="component" value="Unassembled WGS sequence"/>
</dbReference>
<gene>
    <name evidence="1" type="ORF">KIN20_014126</name>
</gene>
<dbReference type="AlphaFoldDB" id="A0AAD5MD56"/>
<organism evidence="1 2">
    <name type="scientific">Parelaphostrongylus tenuis</name>
    <name type="common">Meningeal worm</name>
    <dbReference type="NCBI Taxonomy" id="148309"/>
    <lineage>
        <taxon>Eukaryota</taxon>
        <taxon>Metazoa</taxon>
        <taxon>Ecdysozoa</taxon>
        <taxon>Nematoda</taxon>
        <taxon>Chromadorea</taxon>
        <taxon>Rhabditida</taxon>
        <taxon>Rhabditina</taxon>
        <taxon>Rhabditomorpha</taxon>
        <taxon>Strongyloidea</taxon>
        <taxon>Metastrongylidae</taxon>
        <taxon>Parelaphostrongylus</taxon>
    </lineage>
</organism>
<name>A0AAD5MD56_PARTN</name>
<keyword evidence="2" id="KW-1185">Reference proteome</keyword>
<reference evidence="1" key="1">
    <citation type="submission" date="2021-06" db="EMBL/GenBank/DDBJ databases">
        <title>Parelaphostrongylus tenuis whole genome reference sequence.</title>
        <authorList>
            <person name="Garwood T.J."/>
            <person name="Larsen P.A."/>
            <person name="Fountain-Jones N.M."/>
            <person name="Garbe J.R."/>
            <person name="Macchietto M.G."/>
            <person name="Kania S.A."/>
            <person name="Gerhold R.W."/>
            <person name="Richards J.E."/>
            <person name="Wolf T.M."/>
        </authorList>
    </citation>
    <scope>NUCLEOTIDE SEQUENCE</scope>
    <source>
        <strain evidence="1">MNPRO001-30</strain>
        <tissue evidence="1">Meninges</tissue>
    </source>
</reference>
<evidence type="ECO:0000313" key="2">
    <source>
        <dbReference type="Proteomes" id="UP001196413"/>
    </source>
</evidence>
<evidence type="ECO:0000313" key="1">
    <source>
        <dbReference type="EMBL" id="KAJ1356415.1"/>
    </source>
</evidence>